<evidence type="ECO:0000259" key="3">
    <source>
        <dbReference type="PROSITE" id="PS51186"/>
    </source>
</evidence>
<evidence type="ECO:0000256" key="1">
    <source>
        <dbReference type="ARBA" id="ARBA00022679"/>
    </source>
</evidence>
<feature type="domain" description="N-acetyltransferase" evidence="3">
    <location>
        <begin position="8"/>
        <end position="153"/>
    </location>
</feature>
<dbReference type="InterPro" id="IPR000182">
    <property type="entry name" value="GNAT_dom"/>
</dbReference>
<dbReference type="PANTHER" id="PTHR43877">
    <property type="entry name" value="AMINOALKYLPHOSPHONATE N-ACETYLTRANSFERASE-RELATED-RELATED"/>
    <property type="match status" value="1"/>
</dbReference>
<dbReference type="AlphaFoldDB" id="A0A895XJ69"/>
<evidence type="ECO:0000256" key="2">
    <source>
        <dbReference type="ARBA" id="ARBA00023315"/>
    </source>
</evidence>
<keyword evidence="1" id="KW-0808">Transferase</keyword>
<dbReference type="GO" id="GO:0016747">
    <property type="term" value="F:acyltransferase activity, transferring groups other than amino-acyl groups"/>
    <property type="evidence" value="ECO:0007669"/>
    <property type="project" value="InterPro"/>
</dbReference>
<evidence type="ECO:0000313" key="5">
    <source>
        <dbReference type="Proteomes" id="UP000662939"/>
    </source>
</evidence>
<dbReference type="Proteomes" id="UP000662939">
    <property type="component" value="Chromosome"/>
</dbReference>
<dbReference type="RefSeq" id="WP_213171392.1">
    <property type="nucleotide sequence ID" value="NZ_CP070496.1"/>
</dbReference>
<dbReference type="InterPro" id="IPR050832">
    <property type="entry name" value="Bact_Acetyltransf"/>
</dbReference>
<dbReference type="SUPFAM" id="SSF55729">
    <property type="entry name" value="Acyl-CoA N-acyltransferases (Nat)"/>
    <property type="match status" value="1"/>
</dbReference>
<protein>
    <submittedName>
        <fullName evidence="4">GNAT family N-acetyltransferase</fullName>
    </submittedName>
</protein>
<sequence length="171" mass="18795">MNVEIVAEKFRSPIAQELCAEVQAEYARRYDSNGDEAVIEHDDFDPPNGKFFVVYRDGEALGCGGWRAHGSNQAEMKRVFVREPARRMGLARRIVAAIEADAAANGMSRVILNTGPEQPEAIALYENLGYGPQTPFGFYAAFPQATFLGKDVSGHPDFVARVDAEHMAVES</sequence>
<dbReference type="EMBL" id="CP070496">
    <property type="protein sequence ID" value="QSB05384.1"/>
    <property type="molecule type" value="Genomic_DNA"/>
</dbReference>
<name>A0A895XJ69_9ACTN</name>
<dbReference type="Gene3D" id="3.40.630.30">
    <property type="match status" value="1"/>
</dbReference>
<dbReference type="PROSITE" id="PS51186">
    <property type="entry name" value="GNAT"/>
    <property type="match status" value="1"/>
</dbReference>
<keyword evidence="5" id="KW-1185">Reference proteome</keyword>
<dbReference type="CDD" id="cd04301">
    <property type="entry name" value="NAT_SF"/>
    <property type="match status" value="1"/>
</dbReference>
<evidence type="ECO:0000313" key="4">
    <source>
        <dbReference type="EMBL" id="QSB05384.1"/>
    </source>
</evidence>
<dbReference type="KEGG" id="nav:JQS30_00085"/>
<organism evidence="4 5">
    <name type="scientific">Natronoglycomyces albus</name>
    <dbReference type="NCBI Taxonomy" id="2811108"/>
    <lineage>
        <taxon>Bacteria</taxon>
        <taxon>Bacillati</taxon>
        <taxon>Actinomycetota</taxon>
        <taxon>Actinomycetes</taxon>
        <taxon>Glycomycetales</taxon>
        <taxon>Glycomycetaceae</taxon>
        <taxon>Natronoglycomyces</taxon>
    </lineage>
</organism>
<dbReference type="PANTHER" id="PTHR43877:SF2">
    <property type="entry name" value="AMINOALKYLPHOSPHONATE N-ACETYLTRANSFERASE-RELATED"/>
    <property type="match status" value="1"/>
</dbReference>
<dbReference type="InterPro" id="IPR016181">
    <property type="entry name" value="Acyl_CoA_acyltransferase"/>
</dbReference>
<proteinExistence type="predicted"/>
<dbReference type="Pfam" id="PF00583">
    <property type="entry name" value="Acetyltransf_1"/>
    <property type="match status" value="1"/>
</dbReference>
<reference evidence="4" key="1">
    <citation type="submission" date="2021-02" db="EMBL/GenBank/DDBJ databases">
        <title>Natronoglycomyces albus gen. nov., sp. nov, a haloalkaliphilic actinobacterium from a soda solonchak soil.</title>
        <authorList>
            <person name="Sorokin D.Y."/>
            <person name="Khijniak T.V."/>
            <person name="Zakharycheva A.P."/>
            <person name="Boueva O.V."/>
            <person name="Ariskina E.V."/>
            <person name="Hahnke R.L."/>
            <person name="Bunk B."/>
            <person name="Sproer C."/>
            <person name="Schumann P."/>
            <person name="Evtushenko L.I."/>
            <person name="Kublanov I.V."/>
        </authorList>
    </citation>
    <scope>NUCLEOTIDE SEQUENCE</scope>
    <source>
        <strain evidence="4">DSM 106290</strain>
    </source>
</reference>
<gene>
    <name evidence="4" type="ORF">JQS30_00085</name>
</gene>
<accession>A0A895XJ69</accession>
<keyword evidence="2" id="KW-0012">Acyltransferase</keyword>